<feature type="binding site" evidence="9">
    <location>
        <begin position="138"/>
        <end position="139"/>
    </location>
    <ligand>
        <name>NAD(+)</name>
        <dbReference type="ChEBI" id="CHEBI:57540"/>
    </ligand>
</feature>
<comment type="pathway">
    <text evidence="9">Lipid metabolism; fatty acid biosynthesis.</text>
</comment>
<comment type="similarity">
    <text evidence="9">Belongs to the TER reductase family.</text>
</comment>
<name>A0ABR7N454_9FIRM</name>
<dbReference type="Pfam" id="PF12241">
    <property type="entry name" value="Enoyl_reductase"/>
    <property type="match status" value="1"/>
</dbReference>
<dbReference type="Pfam" id="PF07055">
    <property type="entry name" value="Eno-Rase_FAD_bd"/>
    <property type="match status" value="1"/>
</dbReference>
<sequence>MVIEPKVKAFICTTAHPAGCRAAVQAQIDYVKAQPKTEGPKKVLVIGCSMGYGLASRIAAAYSCGADTLGIIFDKPAKGKRTATAGWYNTAAFEEIATADGLYAKTLNGDAYSAEMKEQTIETIKKDLGQVDMVIYSIAAPRRTAPDGVTYKSVLKTTGESYTNRTIDLRNNQLMEATIEPATDEEIQNTIKVMGGEDWILWIKALKEAGVLADGAKTVAYSYIGPELTYPIYKEGSIGQAKKDLYASADKIQAEIDGVEAYVSVNKAVVTQSSAAIPIVPLYLAILFKVMKEQKVQEGCIEQMYRMIHDRLCNGGAVVTDENRLIRMDDWEMEPKVQEAVAEIWQKIDQDNLEEVTDLEGYWREFYEIFGFRIDGVDYGADVDADVQIPSIAAE</sequence>
<reference evidence="13 14" key="1">
    <citation type="submission" date="2020-08" db="EMBL/GenBank/DDBJ databases">
        <title>Genome public.</title>
        <authorList>
            <person name="Liu C."/>
            <person name="Sun Q."/>
        </authorList>
    </citation>
    <scope>NUCLEOTIDE SEQUENCE [LARGE SCALE GENOMIC DNA]</scope>
    <source>
        <strain evidence="13 14">NSJ-37</strain>
    </source>
</reference>
<gene>
    <name evidence="9" type="primary">fabV</name>
    <name evidence="13" type="ORF">H8704_12285</name>
</gene>
<evidence type="ECO:0000256" key="4">
    <source>
        <dbReference type="ARBA" id="ARBA00023002"/>
    </source>
</evidence>
<keyword evidence="7 9" id="KW-0275">Fatty acid biosynthesis</keyword>
<evidence type="ECO:0000256" key="8">
    <source>
        <dbReference type="ARBA" id="ARBA00048302"/>
    </source>
</evidence>
<evidence type="ECO:0000256" key="5">
    <source>
        <dbReference type="ARBA" id="ARBA00023027"/>
    </source>
</evidence>
<evidence type="ECO:0000256" key="3">
    <source>
        <dbReference type="ARBA" id="ARBA00022832"/>
    </source>
</evidence>
<evidence type="ECO:0000313" key="14">
    <source>
        <dbReference type="Proteomes" id="UP000606193"/>
    </source>
</evidence>
<evidence type="ECO:0000256" key="9">
    <source>
        <dbReference type="HAMAP-Rule" id="MF_01838"/>
    </source>
</evidence>
<comment type="caution">
    <text evidence="9">Lacks conserved residue(s) required for the propagation of feature annotation.</text>
</comment>
<organism evidence="13 14">
    <name type="scientific">Jutongia huaianensis</name>
    <dbReference type="NCBI Taxonomy" id="2763668"/>
    <lineage>
        <taxon>Bacteria</taxon>
        <taxon>Bacillati</taxon>
        <taxon>Bacillota</taxon>
        <taxon>Clostridia</taxon>
        <taxon>Lachnospirales</taxon>
        <taxon>Lachnospiraceae</taxon>
        <taxon>Jutongia</taxon>
    </lineage>
</organism>
<dbReference type="EMBL" id="JACRSX010000021">
    <property type="protein sequence ID" value="MBC8563388.1"/>
    <property type="molecule type" value="Genomic_DNA"/>
</dbReference>
<comment type="function">
    <text evidence="9">Involved in the fatty acid synthesis (FAS II). Catalyzes the reduction of a carbon-carbon double bond in an enoyl moiety that is covalently linked to a coenzyme A (CoA).</text>
</comment>
<proteinExistence type="inferred from homology"/>
<evidence type="ECO:0000313" key="13">
    <source>
        <dbReference type="EMBL" id="MBC8563388.1"/>
    </source>
</evidence>
<keyword evidence="5 9" id="KW-0520">NAD</keyword>
<dbReference type="PANTHER" id="PTHR37480">
    <property type="entry name" value="ENOYL-[ACYL-CARRIER-PROTEIN] REDUCTASE [NADH]"/>
    <property type="match status" value="1"/>
</dbReference>
<dbReference type="Gene3D" id="3.40.50.720">
    <property type="entry name" value="NAD(P)-binding Rossmann-like Domain"/>
    <property type="match status" value="1"/>
</dbReference>
<feature type="domain" description="Trans-2-enoyl-CoA reductase-like NAD(P)H binding" evidence="12">
    <location>
        <begin position="2"/>
        <end position="78"/>
    </location>
</feature>
<comment type="caution">
    <text evidence="13">The sequence shown here is derived from an EMBL/GenBank/DDBJ whole genome shotgun (WGS) entry which is preliminary data.</text>
</comment>
<accession>A0ABR7N454</accession>
<dbReference type="RefSeq" id="WP_249298455.1">
    <property type="nucleotide sequence ID" value="NZ_JACRSX010000021.1"/>
</dbReference>
<feature type="active site" description="Proton donor" evidence="9">
    <location>
        <position position="233"/>
    </location>
</feature>
<dbReference type="InterPro" id="IPR010758">
    <property type="entry name" value="Trans-2-enoyl-CoA_reductase"/>
</dbReference>
<protein>
    <recommendedName>
        <fullName evidence="9">Trans-2-enoyl-CoA reductase [NADH]</fullName>
        <shortName evidence="9">TER</shortName>
        <ecNumber evidence="9">1.3.1.44</ecNumber>
    </recommendedName>
</protein>
<keyword evidence="2 9" id="KW-0444">Lipid biosynthesis</keyword>
<evidence type="ECO:0000256" key="6">
    <source>
        <dbReference type="ARBA" id="ARBA00023098"/>
    </source>
</evidence>
<evidence type="ECO:0000259" key="10">
    <source>
        <dbReference type="Pfam" id="PF07055"/>
    </source>
</evidence>
<feature type="binding site" evidence="9">
    <location>
        <begin position="269"/>
        <end position="271"/>
    </location>
    <ligand>
        <name>NAD(+)</name>
        <dbReference type="ChEBI" id="CHEBI:57540"/>
    </ligand>
</feature>
<dbReference type="HAMAP" id="MF_01838">
    <property type="entry name" value="FabV_reductase"/>
    <property type="match status" value="1"/>
</dbReference>
<feature type="domain" description="Enoyl reductase FAD binding" evidence="10">
    <location>
        <begin position="320"/>
        <end position="383"/>
    </location>
</feature>
<keyword evidence="3 9" id="KW-0276">Fatty acid metabolism</keyword>
<dbReference type="InterPro" id="IPR024910">
    <property type="entry name" value="Enoyl-CoA_Rdtase_cat_dom"/>
</dbReference>
<comment type="subunit">
    <text evidence="1 9">Monomer.</text>
</comment>
<dbReference type="Proteomes" id="UP000606193">
    <property type="component" value="Unassembled WGS sequence"/>
</dbReference>
<dbReference type="InterPro" id="IPR024906">
    <property type="entry name" value="Eno_Rdtase_FAD-bd_dom"/>
</dbReference>
<dbReference type="PANTHER" id="PTHR37480:SF1">
    <property type="entry name" value="ENOYL-[ACYL-CARRIER-PROTEIN] REDUCTASE [NADH]"/>
    <property type="match status" value="1"/>
</dbReference>
<feature type="domain" description="Trans-2-enoyl-CoA reductase catalytic" evidence="11">
    <location>
        <begin position="81"/>
        <end position="312"/>
    </location>
</feature>
<evidence type="ECO:0000256" key="2">
    <source>
        <dbReference type="ARBA" id="ARBA00022516"/>
    </source>
</evidence>
<evidence type="ECO:0000259" key="11">
    <source>
        <dbReference type="Pfam" id="PF12241"/>
    </source>
</evidence>
<keyword evidence="4 9" id="KW-0560">Oxidoreductase</keyword>
<keyword evidence="14" id="KW-1185">Reference proteome</keyword>
<dbReference type="NCBIfam" id="NF043048">
    <property type="entry name" value="EnoyACPredFabV"/>
    <property type="match status" value="1"/>
</dbReference>
<feature type="binding site" evidence="9">
    <location>
        <position position="223"/>
    </location>
    <ligand>
        <name>substrate</name>
    </ligand>
</feature>
<dbReference type="EC" id="1.3.1.44" evidence="9"/>
<evidence type="ECO:0000256" key="1">
    <source>
        <dbReference type="ARBA" id="ARBA00011245"/>
    </source>
</evidence>
<feature type="binding site" evidence="9">
    <location>
        <begin position="110"/>
        <end position="111"/>
    </location>
    <ligand>
        <name>NAD(+)</name>
        <dbReference type="ChEBI" id="CHEBI:57540"/>
    </ligand>
</feature>
<keyword evidence="6 9" id="KW-0443">Lipid metabolism</keyword>
<dbReference type="Pfam" id="PF12242">
    <property type="entry name" value="Eno-Rase_NADH_b"/>
    <property type="match status" value="1"/>
</dbReference>
<dbReference type="NCBIfam" id="NF010177">
    <property type="entry name" value="PRK13656.1"/>
    <property type="match status" value="1"/>
</dbReference>
<dbReference type="InterPro" id="IPR050048">
    <property type="entry name" value="FabV-like_NADH_b"/>
</dbReference>
<comment type="catalytic activity">
    <reaction evidence="8 9">
        <text>a 2,3-saturated acyl-CoA + NAD(+) = a (2E)-enoyl-CoA + NADH + H(+)</text>
        <dbReference type="Rhea" id="RHEA:18177"/>
        <dbReference type="ChEBI" id="CHEBI:15378"/>
        <dbReference type="ChEBI" id="CHEBI:57540"/>
        <dbReference type="ChEBI" id="CHEBI:57945"/>
        <dbReference type="ChEBI" id="CHEBI:58856"/>
        <dbReference type="ChEBI" id="CHEBI:65111"/>
        <dbReference type="EC" id="1.3.1.44"/>
    </reaction>
</comment>
<feature type="binding site" evidence="9">
    <location>
        <position position="242"/>
    </location>
    <ligand>
        <name>NAD(+)</name>
        <dbReference type="ChEBI" id="CHEBI:57540"/>
    </ligand>
</feature>
<evidence type="ECO:0000259" key="12">
    <source>
        <dbReference type="Pfam" id="PF12242"/>
    </source>
</evidence>
<evidence type="ECO:0000256" key="7">
    <source>
        <dbReference type="ARBA" id="ARBA00023160"/>
    </source>
</evidence>